<reference evidence="2 3" key="1">
    <citation type="submission" date="2024-09" db="EMBL/GenBank/DDBJ databases">
        <title>Laminarin stimulates single cell rates of sulfate reduction while oxygen inhibits transcriptomic activity in coastal marine sediment.</title>
        <authorList>
            <person name="Lindsay M."/>
            <person name="Orcutt B."/>
            <person name="Emerson D."/>
            <person name="Stepanauskas R."/>
            <person name="D'Angelo T."/>
        </authorList>
    </citation>
    <scope>NUCLEOTIDE SEQUENCE [LARGE SCALE GENOMIC DNA]</scope>
    <source>
        <strain evidence="2">SAG AM-311-K15</strain>
    </source>
</reference>
<sequence length="363" mass="41611">MYKRKKITVFSVVMTLVVSLTGQGVLAGKTEEKKEMERKIVKAFSDYKRACSQTQNALLKDYREEEGVGKKLENIDLVIVERQASGRQISKKEEKVVVDTGQTIEVSELQPLGNNRFIIQLAKKVPFNKKYRTTAGNIQISGVEGWDNRSTPVELMNTGAVLYQKIKVFLKKKDEYLALSLGARCLNDLEMKVSCYLKNNSLKAACYAMDARNKTKLEKNIETIVGPEGEWKLYIGELHPYSELYFQPHIKAGSDYSSRGLYSGQQRTDFYTSEWVTFTVGRVTIYSWQRSGDTYERSEMLGAFIYKDSLLFDPNSPEVSDDIKAYFQEEKQLKNTLAELLTEAQEKYGQKFMSELKKLLQNR</sequence>
<proteinExistence type="predicted"/>
<feature type="signal peptide" evidence="1">
    <location>
        <begin position="1"/>
        <end position="27"/>
    </location>
</feature>
<keyword evidence="1" id="KW-0732">Signal</keyword>
<evidence type="ECO:0000313" key="3">
    <source>
        <dbReference type="Proteomes" id="UP001594351"/>
    </source>
</evidence>
<evidence type="ECO:0000313" key="2">
    <source>
        <dbReference type="EMBL" id="MFC1852616.1"/>
    </source>
</evidence>
<organism evidence="2 3">
    <name type="scientific">candidate division CSSED10-310 bacterium</name>
    <dbReference type="NCBI Taxonomy" id="2855610"/>
    <lineage>
        <taxon>Bacteria</taxon>
        <taxon>Bacteria division CSSED10-310</taxon>
    </lineage>
</organism>
<evidence type="ECO:0000256" key="1">
    <source>
        <dbReference type="SAM" id="SignalP"/>
    </source>
</evidence>
<accession>A0ABV6Z2P0</accession>
<feature type="chain" id="PRO_5045258426" evidence="1">
    <location>
        <begin position="28"/>
        <end position="363"/>
    </location>
</feature>
<keyword evidence="3" id="KW-1185">Reference proteome</keyword>
<dbReference type="EMBL" id="JBHPBY010000339">
    <property type="protein sequence ID" value="MFC1852616.1"/>
    <property type="molecule type" value="Genomic_DNA"/>
</dbReference>
<gene>
    <name evidence="2" type="ORF">ACFL27_20655</name>
</gene>
<name>A0ABV6Z2P0_UNCC1</name>
<dbReference type="Proteomes" id="UP001594351">
    <property type="component" value="Unassembled WGS sequence"/>
</dbReference>
<comment type="caution">
    <text evidence="2">The sequence shown here is derived from an EMBL/GenBank/DDBJ whole genome shotgun (WGS) entry which is preliminary data.</text>
</comment>
<protein>
    <submittedName>
        <fullName evidence="2">Uncharacterized protein</fullName>
    </submittedName>
</protein>